<dbReference type="InterPro" id="IPR029787">
    <property type="entry name" value="Nucleotide_cyclase"/>
</dbReference>
<evidence type="ECO:0000256" key="6">
    <source>
        <dbReference type="ARBA" id="ARBA00023136"/>
    </source>
</evidence>
<feature type="transmembrane region" description="Helical" evidence="8">
    <location>
        <begin position="285"/>
        <end position="307"/>
    </location>
</feature>
<dbReference type="GO" id="GO:0052621">
    <property type="term" value="F:diguanylate cyclase activity"/>
    <property type="evidence" value="ECO:0007669"/>
    <property type="project" value="UniProtKB-EC"/>
</dbReference>
<comment type="catalytic activity">
    <reaction evidence="7">
        <text>2 GTP = 3',3'-c-di-GMP + 2 diphosphate</text>
        <dbReference type="Rhea" id="RHEA:24898"/>
        <dbReference type="ChEBI" id="CHEBI:33019"/>
        <dbReference type="ChEBI" id="CHEBI:37565"/>
        <dbReference type="ChEBI" id="CHEBI:58805"/>
        <dbReference type="EC" id="2.7.7.65"/>
    </reaction>
</comment>
<dbReference type="PANTHER" id="PTHR45138:SF9">
    <property type="entry name" value="DIGUANYLATE CYCLASE DGCM-RELATED"/>
    <property type="match status" value="1"/>
</dbReference>
<evidence type="ECO:0000256" key="8">
    <source>
        <dbReference type="SAM" id="Phobius"/>
    </source>
</evidence>
<dbReference type="InterPro" id="IPR050469">
    <property type="entry name" value="Diguanylate_Cyclase"/>
</dbReference>
<dbReference type="CDD" id="cd12912">
    <property type="entry name" value="PDC2_MCP_like"/>
    <property type="match status" value="1"/>
</dbReference>
<evidence type="ECO:0000256" key="1">
    <source>
        <dbReference type="ARBA" id="ARBA00004651"/>
    </source>
</evidence>
<keyword evidence="5 8" id="KW-1133">Transmembrane helix</keyword>
<evidence type="ECO:0000256" key="7">
    <source>
        <dbReference type="ARBA" id="ARBA00034247"/>
    </source>
</evidence>
<comment type="subcellular location">
    <subcellularLocation>
        <location evidence="1">Cell membrane</location>
        <topology evidence="1">Multi-pass membrane protein</topology>
    </subcellularLocation>
</comment>
<dbReference type="Gene3D" id="3.30.450.20">
    <property type="entry name" value="PAS domain"/>
    <property type="match status" value="1"/>
</dbReference>
<comment type="caution">
    <text evidence="10">The sequence shown here is derived from an EMBL/GenBank/DDBJ whole genome shotgun (WGS) entry which is preliminary data.</text>
</comment>
<evidence type="ECO:0000256" key="5">
    <source>
        <dbReference type="ARBA" id="ARBA00022989"/>
    </source>
</evidence>
<dbReference type="EMBL" id="NEVP01000011">
    <property type="protein sequence ID" value="OZI46744.1"/>
    <property type="molecule type" value="Genomic_DNA"/>
</dbReference>
<organism evidence="10 11">
    <name type="scientific">Bordetella genomosp. 5</name>
    <dbReference type="NCBI Taxonomy" id="1395608"/>
    <lineage>
        <taxon>Bacteria</taxon>
        <taxon>Pseudomonadati</taxon>
        <taxon>Pseudomonadota</taxon>
        <taxon>Betaproteobacteria</taxon>
        <taxon>Burkholderiales</taxon>
        <taxon>Alcaligenaceae</taxon>
        <taxon>Bordetella</taxon>
    </lineage>
</organism>
<proteinExistence type="predicted"/>
<dbReference type="SUPFAM" id="SSF55073">
    <property type="entry name" value="Nucleotide cyclase"/>
    <property type="match status" value="1"/>
</dbReference>
<keyword evidence="4 8" id="KW-0812">Transmembrane</keyword>
<sequence length="518" mass="55840">MHRFDVKSVGLRGLMLSLVLVAVLATLANCLSVAYSVQRDALVRSAIDANRAYAFKTASSISKFLSSVQERLAFSSALLGADFSNAALRETEARRLQIQDSELDSVVIIDAQGRVVQTYPALPTLQGTVIRSPELTQALRERKPAISHAYRGQTGNLLVFVSWPIHSPTGEFLGVVGGSVYLEQHGVLHSLIGEHQFQTAFAFVADDNHRLLYHPDHRRIGEVLSSSATVDAALRGEAGGMEAINYQGIPMLAGFAEVPNARWAVVTQQPREEALAPVKVMMRDMLIGMIPAGVVGLAVILLGAMLITRPLRQLSDQATHLADPEAATRINAIRAWYAEAAAIRQALIAGVQLLHQKITGLRRAADTDPLTGLANRRAMNAALAQWDDNGQPYALLALDIDHFKRVNDTFGHDVGDVALQHVAAAIADSARDNDLPCRAGGEEFCLLLPNANLDAARRIAERIRARIADMPIEGVGNLTISIGVAATSAGTPAAAAILKRADEHLYEAKRQGRNRVEG</sequence>
<name>A0A261TAT5_9BORD</name>
<evidence type="ECO:0000313" key="11">
    <source>
        <dbReference type="Proteomes" id="UP000216913"/>
    </source>
</evidence>
<dbReference type="InterPro" id="IPR043128">
    <property type="entry name" value="Rev_trsase/Diguanyl_cyclase"/>
</dbReference>
<dbReference type="FunFam" id="3.30.70.270:FF:000001">
    <property type="entry name" value="Diguanylate cyclase domain protein"/>
    <property type="match status" value="1"/>
</dbReference>
<dbReference type="SMART" id="SM00267">
    <property type="entry name" value="GGDEF"/>
    <property type="match status" value="1"/>
</dbReference>
<dbReference type="GO" id="GO:1902201">
    <property type="term" value="P:negative regulation of bacterial-type flagellum-dependent cell motility"/>
    <property type="evidence" value="ECO:0007669"/>
    <property type="project" value="TreeGrafter"/>
</dbReference>
<keyword evidence="3" id="KW-1003">Cell membrane</keyword>
<dbReference type="OrthoDB" id="9813903at2"/>
<dbReference type="SUPFAM" id="SSF103190">
    <property type="entry name" value="Sensory domain-like"/>
    <property type="match status" value="2"/>
</dbReference>
<dbReference type="CDD" id="cd01949">
    <property type="entry name" value="GGDEF"/>
    <property type="match status" value="1"/>
</dbReference>
<dbReference type="RefSeq" id="WP_094802652.1">
    <property type="nucleotide sequence ID" value="NZ_NEVP01000011.1"/>
</dbReference>
<dbReference type="AlphaFoldDB" id="A0A261TAT5"/>
<dbReference type="PROSITE" id="PS50887">
    <property type="entry name" value="GGDEF"/>
    <property type="match status" value="1"/>
</dbReference>
<evidence type="ECO:0000256" key="4">
    <source>
        <dbReference type="ARBA" id="ARBA00022692"/>
    </source>
</evidence>
<dbReference type="Pfam" id="PF02743">
    <property type="entry name" value="dCache_1"/>
    <property type="match status" value="1"/>
</dbReference>
<dbReference type="Gene3D" id="3.30.70.270">
    <property type="match status" value="1"/>
</dbReference>
<dbReference type="NCBIfam" id="TIGR00254">
    <property type="entry name" value="GGDEF"/>
    <property type="match status" value="1"/>
</dbReference>
<dbReference type="Proteomes" id="UP000216913">
    <property type="component" value="Unassembled WGS sequence"/>
</dbReference>
<feature type="domain" description="GGDEF" evidence="9">
    <location>
        <begin position="391"/>
        <end position="518"/>
    </location>
</feature>
<evidence type="ECO:0000259" key="9">
    <source>
        <dbReference type="PROSITE" id="PS50887"/>
    </source>
</evidence>
<dbReference type="GO" id="GO:0005886">
    <property type="term" value="C:plasma membrane"/>
    <property type="evidence" value="ECO:0007669"/>
    <property type="project" value="UniProtKB-SubCell"/>
</dbReference>
<evidence type="ECO:0000313" key="10">
    <source>
        <dbReference type="EMBL" id="OZI46744.1"/>
    </source>
</evidence>
<keyword evidence="6 8" id="KW-0472">Membrane</keyword>
<dbReference type="GO" id="GO:0043709">
    <property type="term" value="P:cell adhesion involved in single-species biofilm formation"/>
    <property type="evidence" value="ECO:0007669"/>
    <property type="project" value="TreeGrafter"/>
</dbReference>
<dbReference type="PANTHER" id="PTHR45138">
    <property type="entry name" value="REGULATORY COMPONENTS OF SENSORY TRANSDUCTION SYSTEM"/>
    <property type="match status" value="1"/>
</dbReference>
<reference evidence="10 11" key="1">
    <citation type="submission" date="2017-05" db="EMBL/GenBank/DDBJ databases">
        <title>Complete and WGS of Bordetella genogroups.</title>
        <authorList>
            <person name="Spilker T."/>
            <person name="LiPuma J."/>
        </authorList>
    </citation>
    <scope>NUCLEOTIDE SEQUENCE [LARGE SCALE GENOMIC DNA]</scope>
    <source>
        <strain evidence="10 11">AU10456</strain>
    </source>
</reference>
<dbReference type="EC" id="2.7.7.65" evidence="2"/>
<dbReference type="InterPro" id="IPR033479">
    <property type="entry name" value="dCache_1"/>
</dbReference>
<evidence type="ECO:0000256" key="2">
    <source>
        <dbReference type="ARBA" id="ARBA00012528"/>
    </source>
</evidence>
<dbReference type="InterPro" id="IPR000160">
    <property type="entry name" value="GGDEF_dom"/>
</dbReference>
<dbReference type="Pfam" id="PF00990">
    <property type="entry name" value="GGDEF"/>
    <property type="match status" value="1"/>
</dbReference>
<evidence type="ECO:0000256" key="3">
    <source>
        <dbReference type="ARBA" id="ARBA00022475"/>
    </source>
</evidence>
<dbReference type="InterPro" id="IPR029151">
    <property type="entry name" value="Sensor-like_sf"/>
</dbReference>
<dbReference type="CDD" id="cd18773">
    <property type="entry name" value="PDC1_HK_sensor"/>
    <property type="match status" value="1"/>
</dbReference>
<accession>A0A261TAT5</accession>
<gene>
    <name evidence="10" type="ORF">CAL25_18840</name>
</gene>
<keyword evidence="11" id="KW-1185">Reference proteome</keyword>
<protein>
    <recommendedName>
        <fullName evidence="2">diguanylate cyclase</fullName>
        <ecNumber evidence="2">2.7.7.65</ecNumber>
    </recommendedName>
</protein>